<evidence type="ECO:0000313" key="2">
    <source>
        <dbReference type="Proteomes" id="UP000299102"/>
    </source>
</evidence>
<accession>A0A4C1XBM9</accession>
<organism evidence="1 2">
    <name type="scientific">Eumeta variegata</name>
    <name type="common">Bagworm moth</name>
    <name type="synonym">Eumeta japonica</name>
    <dbReference type="NCBI Taxonomy" id="151549"/>
    <lineage>
        <taxon>Eukaryota</taxon>
        <taxon>Metazoa</taxon>
        <taxon>Ecdysozoa</taxon>
        <taxon>Arthropoda</taxon>
        <taxon>Hexapoda</taxon>
        <taxon>Insecta</taxon>
        <taxon>Pterygota</taxon>
        <taxon>Neoptera</taxon>
        <taxon>Endopterygota</taxon>
        <taxon>Lepidoptera</taxon>
        <taxon>Glossata</taxon>
        <taxon>Ditrysia</taxon>
        <taxon>Tineoidea</taxon>
        <taxon>Psychidae</taxon>
        <taxon>Oiketicinae</taxon>
        <taxon>Eumeta</taxon>
    </lineage>
</organism>
<dbReference type="AlphaFoldDB" id="A0A4C1XBM9"/>
<comment type="caution">
    <text evidence="1">The sequence shown here is derived from an EMBL/GenBank/DDBJ whole genome shotgun (WGS) entry which is preliminary data.</text>
</comment>
<gene>
    <name evidence="1" type="ORF">EVAR_83274_1</name>
</gene>
<reference evidence="1 2" key="1">
    <citation type="journal article" date="2019" name="Commun. Biol.">
        <title>The bagworm genome reveals a unique fibroin gene that provides high tensile strength.</title>
        <authorList>
            <person name="Kono N."/>
            <person name="Nakamura H."/>
            <person name="Ohtoshi R."/>
            <person name="Tomita M."/>
            <person name="Numata K."/>
            <person name="Arakawa K."/>
        </authorList>
    </citation>
    <scope>NUCLEOTIDE SEQUENCE [LARGE SCALE GENOMIC DNA]</scope>
</reference>
<sequence length="103" mass="11840">MRSSKRNVYRQPFMLSRDLRVLVVGTRNMIWHYTHQTYGPEPHPTYKQRTTSSATGEEVVIEVDPERSIAAYFLTGRSEIPSPTETVLPTYLLCHRSVTAESL</sequence>
<dbReference type="EMBL" id="BGZK01000764">
    <property type="protein sequence ID" value="GBP59555.1"/>
    <property type="molecule type" value="Genomic_DNA"/>
</dbReference>
<evidence type="ECO:0000313" key="1">
    <source>
        <dbReference type="EMBL" id="GBP59555.1"/>
    </source>
</evidence>
<proteinExistence type="predicted"/>
<keyword evidence="2" id="KW-1185">Reference proteome</keyword>
<name>A0A4C1XBM9_EUMVA</name>
<protein>
    <submittedName>
        <fullName evidence="1">Uncharacterized protein</fullName>
    </submittedName>
</protein>
<dbReference type="Proteomes" id="UP000299102">
    <property type="component" value="Unassembled WGS sequence"/>
</dbReference>